<comment type="caution">
    <text evidence="3">The sequence shown here is derived from an EMBL/GenBank/DDBJ whole genome shotgun (WGS) entry which is preliminary data.</text>
</comment>
<name>A0AAW2LWF8_9LAMI</name>
<feature type="domain" description="DUF4283" evidence="2">
    <location>
        <begin position="171"/>
        <end position="247"/>
    </location>
</feature>
<accession>A0AAW2LWF8</accession>
<sequence>MSTNGAEVGTNDFQCFLSELESSPLFAAKPDHGSPPKNALPAKDKLPAMEATTKAGGMVTKSSIALVLAKKSTNGAEVGTTDLLESSPAFAEKLDQGQRSKGMLSAKETLPIKETFLAKEATAGAEGKAKSFAGLFNSNRKLSDENRLTKFVAEQETLELGTNDLTDVRTKLGFCLVGYIADKFLGLQAIRALSKSWGLLFQLHDSGLLIFHFAQDDDRQHVFAGGPYFVYGRPLLLKAMSDCFEFKEDGISLTPVWATLPSFPLKCWHPNSLGKIGSRLGTLIAMDSLTMNMERVSYAGILIEVDASKPLVDQVDLMLPDGVMRSQPVVYEFTPKFCTKCNRFGHLEGSCQGTQPPAGRAAMPAAPAATDVPSEPKKGQLTKWTVVKRKQQKQQQAGKDAQGHSAGKGVRGQSVALADKVAKGRSVLLANKDVQNQSRPSKPQQNICTSTEITKGRIKYAIIDKLIGLF</sequence>
<evidence type="ECO:0000256" key="1">
    <source>
        <dbReference type="SAM" id="MobiDB-lite"/>
    </source>
</evidence>
<feature type="region of interest" description="Disordered" evidence="1">
    <location>
        <begin position="352"/>
        <end position="413"/>
    </location>
</feature>
<gene>
    <name evidence="3" type="ORF">Sangu_1874400</name>
</gene>
<dbReference type="EMBL" id="JACGWK010000012">
    <property type="protein sequence ID" value="KAL0322551.1"/>
    <property type="molecule type" value="Genomic_DNA"/>
</dbReference>
<protein>
    <recommendedName>
        <fullName evidence="2">DUF4283 domain-containing protein</fullName>
    </recommendedName>
</protein>
<dbReference type="Pfam" id="PF14111">
    <property type="entry name" value="DUF4283"/>
    <property type="match status" value="1"/>
</dbReference>
<organism evidence="3">
    <name type="scientific">Sesamum angustifolium</name>
    <dbReference type="NCBI Taxonomy" id="2727405"/>
    <lineage>
        <taxon>Eukaryota</taxon>
        <taxon>Viridiplantae</taxon>
        <taxon>Streptophyta</taxon>
        <taxon>Embryophyta</taxon>
        <taxon>Tracheophyta</taxon>
        <taxon>Spermatophyta</taxon>
        <taxon>Magnoliopsida</taxon>
        <taxon>eudicotyledons</taxon>
        <taxon>Gunneridae</taxon>
        <taxon>Pentapetalae</taxon>
        <taxon>asterids</taxon>
        <taxon>lamiids</taxon>
        <taxon>Lamiales</taxon>
        <taxon>Pedaliaceae</taxon>
        <taxon>Sesamum</taxon>
    </lineage>
</organism>
<feature type="compositionally biased region" description="Low complexity" evidence="1">
    <location>
        <begin position="356"/>
        <end position="369"/>
    </location>
</feature>
<dbReference type="InterPro" id="IPR025558">
    <property type="entry name" value="DUF4283"/>
</dbReference>
<dbReference type="PANTHER" id="PTHR31286">
    <property type="entry name" value="GLYCINE-RICH CELL WALL STRUCTURAL PROTEIN 1.8-LIKE"/>
    <property type="match status" value="1"/>
</dbReference>
<dbReference type="InterPro" id="IPR040256">
    <property type="entry name" value="At4g02000-like"/>
</dbReference>
<dbReference type="AlphaFoldDB" id="A0AAW2LWF8"/>
<proteinExistence type="predicted"/>
<evidence type="ECO:0000313" key="3">
    <source>
        <dbReference type="EMBL" id="KAL0322551.1"/>
    </source>
</evidence>
<evidence type="ECO:0000259" key="2">
    <source>
        <dbReference type="Pfam" id="PF14111"/>
    </source>
</evidence>
<reference evidence="3" key="1">
    <citation type="submission" date="2020-06" db="EMBL/GenBank/DDBJ databases">
        <authorList>
            <person name="Li T."/>
            <person name="Hu X."/>
            <person name="Zhang T."/>
            <person name="Song X."/>
            <person name="Zhang H."/>
            <person name="Dai N."/>
            <person name="Sheng W."/>
            <person name="Hou X."/>
            <person name="Wei L."/>
        </authorList>
    </citation>
    <scope>NUCLEOTIDE SEQUENCE</scope>
    <source>
        <strain evidence="3">G01</strain>
        <tissue evidence="3">Leaf</tissue>
    </source>
</reference>
<reference evidence="3" key="2">
    <citation type="journal article" date="2024" name="Plant">
        <title>Genomic evolution and insights into agronomic trait innovations of Sesamum species.</title>
        <authorList>
            <person name="Miao H."/>
            <person name="Wang L."/>
            <person name="Qu L."/>
            <person name="Liu H."/>
            <person name="Sun Y."/>
            <person name="Le M."/>
            <person name="Wang Q."/>
            <person name="Wei S."/>
            <person name="Zheng Y."/>
            <person name="Lin W."/>
            <person name="Duan Y."/>
            <person name="Cao H."/>
            <person name="Xiong S."/>
            <person name="Wang X."/>
            <person name="Wei L."/>
            <person name="Li C."/>
            <person name="Ma Q."/>
            <person name="Ju M."/>
            <person name="Zhao R."/>
            <person name="Li G."/>
            <person name="Mu C."/>
            <person name="Tian Q."/>
            <person name="Mei H."/>
            <person name="Zhang T."/>
            <person name="Gao T."/>
            <person name="Zhang H."/>
        </authorList>
    </citation>
    <scope>NUCLEOTIDE SEQUENCE</scope>
    <source>
        <strain evidence="3">G01</strain>
    </source>
</reference>
<dbReference type="PANTHER" id="PTHR31286:SF168">
    <property type="entry name" value="DUF4283 DOMAIN-CONTAINING PROTEIN"/>
    <property type="match status" value="1"/>
</dbReference>